<dbReference type="InterPro" id="IPR014883">
    <property type="entry name" value="VRR_NUC"/>
</dbReference>
<protein>
    <submittedName>
        <fullName evidence="5">VRR-NUC domain containing protein</fullName>
    </submittedName>
</protein>
<reference evidence="5" key="1">
    <citation type="submission" date="2020-05" db="EMBL/GenBank/DDBJ databases">
        <authorList>
            <person name="Chiriac C."/>
            <person name="Salcher M."/>
            <person name="Ghai R."/>
            <person name="Kavagutti S V."/>
        </authorList>
    </citation>
    <scope>NUCLEOTIDE SEQUENCE</scope>
</reference>
<comment type="cofactor">
    <cofactor evidence="1">
        <name>Mg(2+)</name>
        <dbReference type="ChEBI" id="CHEBI:18420"/>
    </cofactor>
</comment>
<evidence type="ECO:0000259" key="4">
    <source>
        <dbReference type="SMART" id="SM00990"/>
    </source>
</evidence>
<dbReference type="SMART" id="SM00990">
    <property type="entry name" value="VRR_NUC"/>
    <property type="match status" value="1"/>
</dbReference>
<organism evidence="5">
    <name type="scientific">uncultured Caudovirales phage</name>
    <dbReference type="NCBI Taxonomy" id="2100421"/>
    <lineage>
        <taxon>Viruses</taxon>
        <taxon>Duplodnaviria</taxon>
        <taxon>Heunggongvirae</taxon>
        <taxon>Uroviricota</taxon>
        <taxon>Caudoviricetes</taxon>
        <taxon>Peduoviridae</taxon>
        <taxon>Maltschvirus</taxon>
        <taxon>Maltschvirus maltsch</taxon>
    </lineage>
</organism>
<evidence type="ECO:0000256" key="3">
    <source>
        <dbReference type="ARBA" id="ARBA00022801"/>
    </source>
</evidence>
<evidence type="ECO:0000313" key="5">
    <source>
        <dbReference type="EMBL" id="CAB5194786.1"/>
    </source>
</evidence>
<dbReference type="Gene3D" id="3.40.1350.10">
    <property type="match status" value="1"/>
</dbReference>
<dbReference type="InterPro" id="IPR011856">
    <property type="entry name" value="tRNA_endonuc-like_dom_sf"/>
</dbReference>
<dbReference type="EMBL" id="LR798225">
    <property type="protein sequence ID" value="CAB5194786.1"/>
    <property type="molecule type" value="Genomic_DNA"/>
</dbReference>
<keyword evidence="2" id="KW-0540">Nuclease</keyword>
<dbReference type="GO" id="GO:0003676">
    <property type="term" value="F:nucleic acid binding"/>
    <property type="evidence" value="ECO:0007669"/>
    <property type="project" value="InterPro"/>
</dbReference>
<proteinExistence type="predicted"/>
<evidence type="ECO:0000256" key="2">
    <source>
        <dbReference type="ARBA" id="ARBA00022722"/>
    </source>
</evidence>
<accession>A0A6J7WEU7</accession>
<dbReference type="GO" id="GO:0004518">
    <property type="term" value="F:nuclease activity"/>
    <property type="evidence" value="ECO:0007669"/>
    <property type="project" value="UniProtKB-KW"/>
</dbReference>
<dbReference type="GO" id="GO:0016788">
    <property type="term" value="F:hydrolase activity, acting on ester bonds"/>
    <property type="evidence" value="ECO:0007669"/>
    <property type="project" value="InterPro"/>
</dbReference>
<gene>
    <name evidence="5" type="ORF">UFOVP172_29</name>
</gene>
<sequence>MKESEIENYFKWAVERAGGKTYKFTSPSHRGVADRIVCFPDGATWFVELKTKGGRLSELQKIFAADMIKLNQHYSCLWTKEQVDEWVKEREYGYAA</sequence>
<keyword evidence="3" id="KW-0378">Hydrolase</keyword>
<feature type="domain" description="VRR-NUC" evidence="4">
    <location>
        <begin position="1"/>
        <end position="81"/>
    </location>
</feature>
<name>A0A6J7WEU7_9CAUD</name>
<evidence type="ECO:0000256" key="1">
    <source>
        <dbReference type="ARBA" id="ARBA00001946"/>
    </source>
</evidence>